<dbReference type="Proteomes" id="UP000287853">
    <property type="component" value="Unassembled WGS sequence"/>
</dbReference>
<gene>
    <name evidence="1" type="ORF">H206_00624</name>
</gene>
<reference evidence="1 2" key="1">
    <citation type="submission" date="2017-01" db="EMBL/GenBank/DDBJ databases">
        <title>The cable genome- insights into the physiology and evolution of filamentous bacteria capable of sulfide oxidation via long distance electron transfer.</title>
        <authorList>
            <person name="Schreiber L."/>
            <person name="Bjerg J.T."/>
            <person name="Boggild A."/>
            <person name="Van De Vossenberg J."/>
            <person name="Meysman F."/>
            <person name="Nielsen L.P."/>
            <person name="Schramm A."/>
            <person name="Kjeldsen K.U."/>
        </authorList>
    </citation>
    <scope>NUCLEOTIDE SEQUENCE [LARGE SCALE GENOMIC DNA]</scope>
    <source>
        <strain evidence="1">MCF</strain>
    </source>
</reference>
<comment type="caution">
    <text evidence="1">The sequence shown here is derived from an EMBL/GenBank/DDBJ whole genome shotgun (WGS) entry which is preliminary data.</text>
</comment>
<sequence>MHLLSAHSNDIAEGQPFLYEFELLDFIHDVREVARILGYTIYYDPSFEYNSVLYSRVKEVYEVLAKGAFNAPVTDINLKSVQGKLEAFEDLSNIERLRKADLIVFRFDQAEQDEIELFGQKIILPLLSFGLTKVKPKILVNNLDTIVGGENIDVQFIPVDDCQYTIEKLSDARSN</sequence>
<keyword evidence="2" id="KW-1185">Reference proteome</keyword>
<accession>A0A3S3QF20</accession>
<protein>
    <submittedName>
        <fullName evidence="1">Uncharacterized protein</fullName>
    </submittedName>
</protein>
<name>A0A3S3QF20_9BACT</name>
<evidence type="ECO:0000313" key="2">
    <source>
        <dbReference type="Proteomes" id="UP000287853"/>
    </source>
</evidence>
<organism evidence="1 2">
    <name type="scientific">Candidatus Electrothrix aarhusensis</name>
    <dbReference type="NCBI Taxonomy" id="1859131"/>
    <lineage>
        <taxon>Bacteria</taxon>
        <taxon>Pseudomonadati</taxon>
        <taxon>Thermodesulfobacteriota</taxon>
        <taxon>Desulfobulbia</taxon>
        <taxon>Desulfobulbales</taxon>
        <taxon>Desulfobulbaceae</taxon>
        <taxon>Candidatus Electrothrix</taxon>
    </lineage>
</organism>
<dbReference type="EMBL" id="MTKO01000072">
    <property type="protein sequence ID" value="RWX45802.1"/>
    <property type="molecule type" value="Genomic_DNA"/>
</dbReference>
<dbReference type="AlphaFoldDB" id="A0A3S3QF20"/>
<evidence type="ECO:0000313" key="1">
    <source>
        <dbReference type="EMBL" id="RWX45802.1"/>
    </source>
</evidence>
<proteinExistence type="predicted"/>